<sequence length="725" mass="81645">MVQVVVAVMGIVWLAAPQLLSDPSNCAPKNLICYKPCCEAAFFCLMNCSWEAEYKEDVKYTLHLRDQTERVIKTFEVVNQTHTIFNTDSVYAQNNFTVWVESVLKDGSPRVSKNHTLLIKEAIKFNPPSAKSITISRSKGILTLKWPGSSTCRSTLNEVRMRQFNHINWTLGNCSSDDTTEGLIVAKCHLEKNIRYEVQVRYRTDHWSSHWSSWSEILFVPYEILRSPIVNFTVESLGKEGQRNVTLQWARPSVEQGEVNYNVTFVMLACKQCFSGLEKYSITVHGATSCHTALSAAEYNISLVAFNNVGRSSAYSFKLPPEQNAVLSPNFLNVSLSGRHYTLEWELDEDFAHFCFEAQPLGETLPKKDCMGPDAISPVRVPGEIESNRCYRFAVYKHDFIKWKTFGYKYLFHRNASLEDAIFVNVTNQTANSAVIQWKPPRPLSDCPGLLKKYIICCQKEQYGNMAYYDVNVSQTRYTVQNLQPDTVYLVGIWASTGNSKDNCKAFYRFLTKVPDPKKLPLVLSFLFVGIFGGILVITTIFYLGKNRMKKYLCQALPDPANTEAVKFLTPAETGQAQIKLDFMEPIEANSPMEPLVVEPSSDKEEPVTDTTMGLLGFVKGTEEEHSPKEDEVVSDEILLSEYKGQRFLSPVEEPEDFVGVSHEESAGDGPHLLLNNTEAGDQNGICMSQVPLSFKLFDKLVVIKNVGEGFDIPCSDGTSAQNCF</sequence>
<dbReference type="SMART" id="SM00060">
    <property type="entry name" value="FN3"/>
    <property type="match status" value="3"/>
</dbReference>
<keyword evidence="7 10" id="KW-0472">Membrane</keyword>
<dbReference type="Gene3D" id="2.60.40.10">
    <property type="entry name" value="Immunoglobulins"/>
    <property type="match status" value="2"/>
</dbReference>
<keyword evidence="6 10" id="KW-1133">Transmembrane helix</keyword>
<reference evidence="14" key="1">
    <citation type="submission" date="2025-08" db="UniProtKB">
        <authorList>
            <consortium name="RefSeq"/>
        </authorList>
    </citation>
    <scope>IDENTIFICATION</scope>
    <source>
        <tissue evidence="14">Skeletal muscle</tissue>
    </source>
</reference>
<evidence type="ECO:0000313" key="13">
    <source>
        <dbReference type="Proteomes" id="UP000504617"/>
    </source>
</evidence>
<dbReference type="SUPFAM" id="SSF49265">
    <property type="entry name" value="Fibronectin type III"/>
    <property type="match status" value="2"/>
</dbReference>
<dbReference type="PANTHER" id="PTHR48423">
    <property type="entry name" value="INTERLEUKIN-27 RECEPTOR SUBUNIT ALPHA"/>
    <property type="match status" value="1"/>
</dbReference>
<evidence type="ECO:0000256" key="6">
    <source>
        <dbReference type="ARBA" id="ARBA00022989"/>
    </source>
</evidence>
<evidence type="ECO:0000259" key="12">
    <source>
        <dbReference type="PROSITE" id="PS50853"/>
    </source>
</evidence>
<keyword evidence="3 10" id="KW-0812">Transmembrane</keyword>
<dbReference type="GO" id="GO:0005886">
    <property type="term" value="C:plasma membrane"/>
    <property type="evidence" value="ECO:0007669"/>
    <property type="project" value="UniProtKB-ARBA"/>
</dbReference>
<dbReference type="InterPro" id="IPR036116">
    <property type="entry name" value="FN3_sf"/>
</dbReference>
<evidence type="ECO:0000256" key="11">
    <source>
        <dbReference type="SAM" id="SignalP"/>
    </source>
</evidence>
<protein>
    <submittedName>
        <fullName evidence="14">Interleukin-12 receptor subunit beta-1</fullName>
    </submittedName>
</protein>
<accession>A0A6I9XM17</accession>
<dbReference type="PROSITE" id="PS50853">
    <property type="entry name" value="FN3"/>
    <property type="match status" value="1"/>
</dbReference>
<dbReference type="AlphaFoldDB" id="A0A6I9XM17"/>
<keyword evidence="4 11" id="KW-0732">Signal</keyword>
<feature type="signal peptide" evidence="11">
    <location>
        <begin position="1"/>
        <end position="21"/>
    </location>
</feature>
<evidence type="ECO:0000256" key="7">
    <source>
        <dbReference type="ARBA" id="ARBA00023136"/>
    </source>
</evidence>
<evidence type="ECO:0000313" key="14">
    <source>
        <dbReference type="RefSeq" id="XP_013914972.1"/>
    </source>
</evidence>
<dbReference type="RefSeq" id="XP_013914972.1">
    <property type="nucleotide sequence ID" value="XM_014059497.1"/>
</dbReference>
<dbReference type="InterPro" id="IPR003961">
    <property type="entry name" value="FN3_dom"/>
</dbReference>
<dbReference type="OrthoDB" id="8945484at2759"/>
<keyword evidence="9" id="KW-0325">Glycoprotein</keyword>
<dbReference type="KEGG" id="tsr:106543464"/>
<evidence type="ECO:0000256" key="3">
    <source>
        <dbReference type="ARBA" id="ARBA00022692"/>
    </source>
</evidence>
<evidence type="ECO:0000256" key="10">
    <source>
        <dbReference type="SAM" id="Phobius"/>
    </source>
</evidence>
<dbReference type="InterPro" id="IPR013783">
    <property type="entry name" value="Ig-like_fold"/>
</dbReference>
<evidence type="ECO:0000256" key="4">
    <source>
        <dbReference type="ARBA" id="ARBA00022729"/>
    </source>
</evidence>
<comment type="similarity">
    <text evidence="2">Belongs to the type I cytokine receptor family. Type 2 subfamily.</text>
</comment>
<feature type="domain" description="Fibronectin type-III" evidence="12">
    <location>
        <begin position="419"/>
        <end position="517"/>
    </location>
</feature>
<evidence type="ECO:0000256" key="2">
    <source>
        <dbReference type="ARBA" id="ARBA00008921"/>
    </source>
</evidence>
<keyword evidence="8 14" id="KW-0675">Receptor</keyword>
<dbReference type="GeneID" id="106543464"/>
<dbReference type="PANTHER" id="PTHR48423:SF1">
    <property type="entry name" value="INTERLEUKIN-27 RECEPTOR SUBUNIT ALPHA"/>
    <property type="match status" value="1"/>
</dbReference>
<evidence type="ECO:0000256" key="1">
    <source>
        <dbReference type="ARBA" id="ARBA00004479"/>
    </source>
</evidence>
<keyword evidence="5" id="KW-0677">Repeat</keyword>
<proteinExistence type="inferred from homology"/>
<comment type="subcellular location">
    <subcellularLocation>
        <location evidence="1">Membrane</location>
        <topology evidence="1">Single-pass type I membrane protein</topology>
    </subcellularLocation>
</comment>
<dbReference type="CDD" id="cd00063">
    <property type="entry name" value="FN3"/>
    <property type="match status" value="2"/>
</dbReference>
<evidence type="ECO:0000256" key="5">
    <source>
        <dbReference type="ARBA" id="ARBA00022737"/>
    </source>
</evidence>
<organism evidence="13 14">
    <name type="scientific">Thamnophis sirtalis</name>
    <dbReference type="NCBI Taxonomy" id="35019"/>
    <lineage>
        <taxon>Eukaryota</taxon>
        <taxon>Metazoa</taxon>
        <taxon>Chordata</taxon>
        <taxon>Craniata</taxon>
        <taxon>Vertebrata</taxon>
        <taxon>Euteleostomi</taxon>
        <taxon>Lepidosauria</taxon>
        <taxon>Squamata</taxon>
        <taxon>Bifurcata</taxon>
        <taxon>Unidentata</taxon>
        <taxon>Episquamata</taxon>
        <taxon>Toxicofera</taxon>
        <taxon>Serpentes</taxon>
        <taxon>Colubroidea</taxon>
        <taxon>Colubridae</taxon>
        <taxon>Natricinae</taxon>
        <taxon>Thamnophis</taxon>
    </lineage>
</organism>
<dbReference type="Pfam" id="PF00041">
    <property type="entry name" value="fn3"/>
    <property type="match status" value="1"/>
</dbReference>
<dbReference type="InterPro" id="IPR052672">
    <property type="entry name" value="Type1_Cytokine_Rcpt_Type2"/>
</dbReference>
<name>A0A6I9XM17_9SAUR</name>
<gene>
    <name evidence="14" type="primary">IL12RB1</name>
</gene>
<feature type="transmembrane region" description="Helical" evidence="10">
    <location>
        <begin position="522"/>
        <end position="544"/>
    </location>
</feature>
<keyword evidence="13" id="KW-1185">Reference proteome</keyword>
<evidence type="ECO:0000256" key="8">
    <source>
        <dbReference type="ARBA" id="ARBA00023170"/>
    </source>
</evidence>
<evidence type="ECO:0000256" key="9">
    <source>
        <dbReference type="ARBA" id="ARBA00023180"/>
    </source>
</evidence>
<dbReference type="CTD" id="3594"/>
<feature type="chain" id="PRO_5026826432" evidence="11">
    <location>
        <begin position="22"/>
        <end position="725"/>
    </location>
</feature>
<dbReference type="Proteomes" id="UP000504617">
    <property type="component" value="Unplaced"/>
</dbReference>